<organism evidence="2">
    <name type="scientific">Salvia splendens</name>
    <name type="common">Scarlet sage</name>
    <dbReference type="NCBI Taxonomy" id="180675"/>
    <lineage>
        <taxon>Eukaryota</taxon>
        <taxon>Viridiplantae</taxon>
        <taxon>Streptophyta</taxon>
        <taxon>Embryophyta</taxon>
        <taxon>Tracheophyta</taxon>
        <taxon>Spermatophyta</taxon>
        <taxon>Magnoliopsida</taxon>
        <taxon>eudicotyledons</taxon>
        <taxon>Gunneridae</taxon>
        <taxon>Pentapetalae</taxon>
        <taxon>asterids</taxon>
        <taxon>lamiids</taxon>
        <taxon>Lamiales</taxon>
        <taxon>Lamiaceae</taxon>
        <taxon>Nepetoideae</taxon>
        <taxon>Mentheae</taxon>
        <taxon>Salviinae</taxon>
        <taxon>Salvia</taxon>
        <taxon>Salvia subgen. Calosphace</taxon>
        <taxon>core Calosphace</taxon>
    </lineage>
</organism>
<evidence type="ECO:0000313" key="2">
    <source>
        <dbReference type="EMBL" id="KAG6416684.1"/>
    </source>
</evidence>
<dbReference type="InterPro" id="IPR003871">
    <property type="entry name" value="RFA1B/D_OB_1st"/>
</dbReference>
<dbReference type="Gene3D" id="2.40.50.140">
    <property type="entry name" value="Nucleic acid-binding proteins"/>
    <property type="match status" value="1"/>
</dbReference>
<dbReference type="Proteomes" id="UP000298416">
    <property type="component" value="Unassembled WGS sequence"/>
</dbReference>
<proteinExistence type="predicted"/>
<feature type="domain" description="Replication protein A 70 kDa DNA-binding subunit B/D first OB fold" evidence="1">
    <location>
        <begin position="6"/>
        <end position="81"/>
    </location>
</feature>
<dbReference type="EMBL" id="PNBA02000008">
    <property type="protein sequence ID" value="KAG6416684.1"/>
    <property type="molecule type" value="Genomic_DNA"/>
</dbReference>
<comment type="caution">
    <text evidence="2">The sequence shown here is derived from an EMBL/GenBank/DDBJ whole genome shotgun (WGS) entry which is preliminary data.</text>
</comment>
<evidence type="ECO:0000259" key="1">
    <source>
        <dbReference type="Pfam" id="PF02721"/>
    </source>
</evidence>
<reference evidence="2" key="1">
    <citation type="submission" date="2018-01" db="EMBL/GenBank/DDBJ databases">
        <authorList>
            <person name="Mao J.F."/>
        </authorList>
    </citation>
    <scope>NUCLEOTIDE SEQUENCE</scope>
    <source>
        <strain evidence="2">Huo1</strain>
        <tissue evidence="2">Leaf</tissue>
    </source>
</reference>
<protein>
    <recommendedName>
        <fullName evidence="1">Replication protein A 70 kDa DNA-binding subunit B/D first OB fold domain-containing protein</fullName>
    </recommendedName>
</protein>
<evidence type="ECO:0000313" key="3">
    <source>
        <dbReference type="Proteomes" id="UP000298416"/>
    </source>
</evidence>
<keyword evidence="3" id="KW-1185">Reference proteome</keyword>
<dbReference type="Pfam" id="PF02721">
    <property type="entry name" value="DUF223"/>
    <property type="match status" value="1"/>
</dbReference>
<accession>A0A8X8ZUN0</accession>
<dbReference type="AlphaFoldDB" id="A0A8X8ZUN0"/>
<sequence length="129" mass="14404">MSPFVTCLTNLSKAITTSTIKVRCVRRYEGVPEDKNDNSLECVLHDNEGTRIQASFTNNIMKKMASPLREDVIGVITNPGRVLKQSKYRLIEIEISDEQIEGDERFICNGSLGPVGPNISSEFENLTVK</sequence>
<gene>
    <name evidence="2" type="ORF">SASPL_124119</name>
</gene>
<name>A0A8X8ZUN0_SALSN</name>
<reference evidence="2" key="2">
    <citation type="submission" date="2020-08" db="EMBL/GenBank/DDBJ databases">
        <title>Plant Genome Project.</title>
        <authorList>
            <person name="Zhang R.-G."/>
        </authorList>
    </citation>
    <scope>NUCLEOTIDE SEQUENCE</scope>
    <source>
        <strain evidence="2">Huo1</strain>
        <tissue evidence="2">Leaf</tissue>
    </source>
</reference>
<dbReference type="InterPro" id="IPR012340">
    <property type="entry name" value="NA-bd_OB-fold"/>
</dbReference>